<reference evidence="1" key="1">
    <citation type="journal article" date="2024" name="Int. J. Syst. Evol. Microbiol.">
        <title>Pseudomonas fortuita sp. nov., isolated from the endosphere of a wild yam.</title>
        <authorList>
            <person name="Carlier A."/>
            <person name="Beaumel M."/>
            <person name="Moreau S."/>
            <person name="Acar T."/>
            <person name="Sana T.G."/>
            <person name="Cnockaert M."/>
            <person name="Vandamme P."/>
        </authorList>
    </citation>
    <scope>NUCLEOTIDE SEQUENCE</scope>
    <source>
        <strain evidence="1">GMI12077</strain>
    </source>
</reference>
<accession>A0ACD4P8J9</accession>
<evidence type="ECO:0000313" key="1">
    <source>
        <dbReference type="EMBL" id="WAP64224.1"/>
    </source>
</evidence>
<organism evidence="1 2">
    <name type="scientific">Pseudomonas fortuita</name>
    <dbReference type="NCBI Taxonomy" id="3233375"/>
    <lineage>
        <taxon>Bacteria</taxon>
        <taxon>Pseudomonadati</taxon>
        <taxon>Pseudomonadota</taxon>
        <taxon>Gammaproteobacteria</taxon>
        <taxon>Pseudomonadales</taxon>
        <taxon>Pseudomonadaceae</taxon>
        <taxon>Pseudomonas</taxon>
    </lineage>
</organism>
<sequence>MSTTLTFDRLFVSSEIHDACFYSEFSPGANIISGRNTSGKSSLIQSLLYTFGVNDLKENLSEILNCQPTFRVDFSKTTEDQKEKYSIIRTQGSIYVK</sequence>
<dbReference type="EMBL" id="CP114035">
    <property type="protein sequence ID" value="WAP64224.1"/>
    <property type="molecule type" value="Genomic_DNA"/>
</dbReference>
<proteinExistence type="predicted"/>
<protein>
    <submittedName>
        <fullName evidence="1">AAA family ATPase</fullName>
    </submittedName>
</protein>
<name>A0ACD4P8J9_9PSED</name>
<evidence type="ECO:0000313" key="2">
    <source>
        <dbReference type="Proteomes" id="UP001163982"/>
    </source>
</evidence>
<dbReference type="Proteomes" id="UP001163982">
    <property type="component" value="Chromosome"/>
</dbReference>
<keyword evidence="2" id="KW-1185">Reference proteome</keyword>
<gene>
    <name evidence="1" type="ORF">OZ911_02065</name>
</gene>